<dbReference type="FunFam" id="2.60.40.1840:FF:000001">
    <property type="entry name" value="Aminopeptidase N"/>
    <property type="match status" value="1"/>
</dbReference>
<dbReference type="SUPFAM" id="SSF55486">
    <property type="entry name" value="Metalloproteases ('zincins'), catalytic domain"/>
    <property type="match status" value="1"/>
</dbReference>
<gene>
    <name evidence="17" type="ORF">SAMN06265368_0683</name>
</gene>
<dbReference type="PRINTS" id="PR00756">
    <property type="entry name" value="ALADIPTASE"/>
</dbReference>
<dbReference type="FunFam" id="3.30.2010.30:FF:000002">
    <property type="entry name" value="Putative aminopeptidase N"/>
    <property type="match status" value="1"/>
</dbReference>
<evidence type="ECO:0000256" key="12">
    <source>
        <dbReference type="NCBIfam" id="TIGR02414"/>
    </source>
</evidence>
<evidence type="ECO:0000256" key="6">
    <source>
        <dbReference type="ARBA" id="ARBA00022438"/>
    </source>
</evidence>
<evidence type="ECO:0000256" key="10">
    <source>
        <dbReference type="ARBA" id="ARBA00022833"/>
    </source>
</evidence>
<feature type="domain" description="Peptidase M1 alanyl aminopeptidase Ig-like fold" evidence="14">
    <location>
        <begin position="456"/>
        <end position="562"/>
    </location>
</feature>
<dbReference type="CDD" id="cd09600">
    <property type="entry name" value="M1_APN"/>
    <property type="match status" value="1"/>
</dbReference>
<keyword evidence="7" id="KW-0645">Protease</keyword>
<dbReference type="InterPro" id="IPR045357">
    <property type="entry name" value="Aminopeptidase_N-like_N"/>
</dbReference>
<feature type="domain" description="Aminopeptidase N-like N-terminal" evidence="16">
    <location>
        <begin position="84"/>
        <end position="198"/>
    </location>
</feature>
<protein>
    <recommendedName>
        <fullName evidence="5 12">Aminopeptidase N</fullName>
        <ecNumber evidence="4 12">3.4.11.2</ecNumber>
    </recommendedName>
</protein>
<dbReference type="AlphaFoldDB" id="A0A285NHL3"/>
<dbReference type="InterPro" id="IPR001930">
    <property type="entry name" value="Peptidase_M1"/>
</dbReference>
<dbReference type="Proteomes" id="UP000219439">
    <property type="component" value="Unassembled WGS sequence"/>
</dbReference>
<comment type="similarity">
    <text evidence="3">Belongs to the peptidase M1 family.</text>
</comment>
<comment type="cofactor">
    <cofactor evidence="2">
        <name>Zn(2+)</name>
        <dbReference type="ChEBI" id="CHEBI:29105"/>
    </cofactor>
</comment>
<dbReference type="Pfam" id="PF17432">
    <property type="entry name" value="DUF3458_C"/>
    <property type="match status" value="1"/>
</dbReference>
<dbReference type="Gene3D" id="2.60.40.1840">
    <property type="match status" value="1"/>
</dbReference>
<evidence type="ECO:0000256" key="2">
    <source>
        <dbReference type="ARBA" id="ARBA00001947"/>
    </source>
</evidence>
<evidence type="ECO:0000256" key="8">
    <source>
        <dbReference type="ARBA" id="ARBA00022723"/>
    </source>
</evidence>
<feature type="domain" description="Peptidase M1 membrane alanine aminopeptidase" evidence="13">
    <location>
        <begin position="237"/>
        <end position="448"/>
    </location>
</feature>
<dbReference type="InterPro" id="IPR038438">
    <property type="entry name" value="PepN_Ig-like_sf"/>
</dbReference>
<evidence type="ECO:0000256" key="3">
    <source>
        <dbReference type="ARBA" id="ARBA00010136"/>
    </source>
</evidence>
<dbReference type="InterPro" id="IPR014782">
    <property type="entry name" value="Peptidase_M1_dom"/>
</dbReference>
<dbReference type="Pfam" id="PF01433">
    <property type="entry name" value="Peptidase_M1"/>
    <property type="match status" value="1"/>
</dbReference>
<evidence type="ECO:0000256" key="4">
    <source>
        <dbReference type="ARBA" id="ARBA00012564"/>
    </source>
</evidence>
<feature type="domain" description="Peptidase M1 alanyl aminopeptidase C-terminal" evidence="15">
    <location>
        <begin position="566"/>
        <end position="890"/>
    </location>
</feature>
<dbReference type="GO" id="GO:0006508">
    <property type="term" value="P:proteolysis"/>
    <property type="evidence" value="ECO:0007669"/>
    <property type="project" value="UniProtKB-UniRule"/>
</dbReference>
<dbReference type="Pfam" id="PF17900">
    <property type="entry name" value="Peptidase_M1_N"/>
    <property type="match status" value="1"/>
</dbReference>
<name>A0A285NHL3_9HYPH</name>
<evidence type="ECO:0000259" key="14">
    <source>
        <dbReference type="Pfam" id="PF11940"/>
    </source>
</evidence>
<keyword evidence="10" id="KW-0862">Zinc</keyword>
<keyword evidence="18" id="KW-1185">Reference proteome</keyword>
<reference evidence="17 18" key="1">
    <citation type="submission" date="2017-09" db="EMBL/GenBank/DDBJ databases">
        <authorList>
            <person name="Ehlers B."/>
            <person name="Leendertz F.H."/>
        </authorList>
    </citation>
    <scope>NUCLEOTIDE SEQUENCE [LARGE SCALE GENOMIC DNA]</scope>
    <source>
        <strain evidence="17 18">DSM 18289</strain>
    </source>
</reference>
<keyword evidence="6 17" id="KW-0031">Aminopeptidase</keyword>
<dbReference type="PANTHER" id="PTHR46322:SF1">
    <property type="entry name" value="PUROMYCIN-SENSITIVE AMINOPEPTIDASE"/>
    <property type="match status" value="1"/>
</dbReference>
<dbReference type="Gene3D" id="1.25.50.10">
    <property type="entry name" value="Peptidase M1, alanyl aminopeptidase, C-terminal domain"/>
    <property type="match status" value="1"/>
</dbReference>
<dbReference type="GO" id="GO:0016285">
    <property type="term" value="F:alanyl aminopeptidase activity"/>
    <property type="evidence" value="ECO:0007669"/>
    <property type="project" value="UniProtKB-EC"/>
</dbReference>
<evidence type="ECO:0000256" key="5">
    <source>
        <dbReference type="ARBA" id="ARBA00015611"/>
    </source>
</evidence>
<dbReference type="EMBL" id="OBEL01000001">
    <property type="protein sequence ID" value="SNZ07151.1"/>
    <property type="molecule type" value="Genomic_DNA"/>
</dbReference>
<dbReference type="InterPro" id="IPR037144">
    <property type="entry name" value="Peptidase_M1_pepN_C_sf"/>
</dbReference>
<evidence type="ECO:0000313" key="18">
    <source>
        <dbReference type="Proteomes" id="UP000219439"/>
    </source>
</evidence>
<dbReference type="GO" id="GO:0008237">
    <property type="term" value="F:metallopeptidase activity"/>
    <property type="evidence" value="ECO:0007669"/>
    <property type="project" value="UniProtKB-UniRule"/>
</dbReference>
<evidence type="ECO:0000256" key="11">
    <source>
        <dbReference type="ARBA" id="ARBA00023049"/>
    </source>
</evidence>
<organism evidence="17 18">
    <name type="scientific">Cohaesibacter gelatinilyticus</name>
    <dbReference type="NCBI Taxonomy" id="372072"/>
    <lineage>
        <taxon>Bacteria</taxon>
        <taxon>Pseudomonadati</taxon>
        <taxon>Pseudomonadota</taxon>
        <taxon>Alphaproteobacteria</taxon>
        <taxon>Hyphomicrobiales</taxon>
        <taxon>Cohaesibacteraceae</taxon>
    </lineage>
</organism>
<evidence type="ECO:0000313" key="17">
    <source>
        <dbReference type="EMBL" id="SNZ07151.1"/>
    </source>
</evidence>
<dbReference type="GO" id="GO:0008270">
    <property type="term" value="F:zinc ion binding"/>
    <property type="evidence" value="ECO:0007669"/>
    <property type="project" value="InterPro"/>
</dbReference>
<evidence type="ECO:0000256" key="7">
    <source>
        <dbReference type="ARBA" id="ARBA00022670"/>
    </source>
</evidence>
<dbReference type="Gene3D" id="2.60.40.1730">
    <property type="entry name" value="tricorn interacting facor f3 domain"/>
    <property type="match status" value="1"/>
</dbReference>
<dbReference type="InterPro" id="IPR027268">
    <property type="entry name" value="Peptidase_M4/M1_CTD_sf"/>
</dbReference>
<dbReference type="Gene3D" id="1.10.390.10">
    <property type="entry name" value="Neutral Protease Domain 2"/>
    <property type="match status" value="1"/>
</dbReference>
<evidence type="ECO:0000259" key="15">
    <source>
        <dbReference type="Pfam" id="PF17432"/>
    </source>
</evidence>
<accession>A0A285NHL3</accession>
<dbReference type="InterPro" id="IPR012779">
    <property type="entry name" value="Peptidase_M1_pepN"/>
</dbReference>
<dbReference type="InterPro" id="IPR035414">
    <property type="entry name" value="Peptidase_M1_pepN_Ig-like"/>
</dbReference>
<evidence type="ECO:0000259" key="13">
    <source>
        <dbReference type="Pfam" id="PF01433"/>
    </source>
</evidence>
<dbReference type="SUPFAM" id="SSF63737">
    <property type="entry name" value="Leukotriene A4 hydrolase N-terminal domain"/>
    <property type="match status" value="1"/>
</dbReference>
<dbReference type="EC" id="3.4.11.2" evidence="4 12"/>
<sequence length="890" mass="100910">MMMRTDYSIIRLEDYRPTPYAIPRLAMTFELHPEKTCVRNEMHIEPKESAGEKPALILNGEGLKLLSVELNGSLLLSDDYHVDDKHLTIPHPPEQAFTLTITTEINPTANTRLEGLYRTSNTYCTQCEAEGFRRITYFYDRPDCLSVYDVRLEAPVTGNPHLLSNGNLIDSGALTEKRDGSDWHFAQWHDPHPKPAYLFACVAGDLARIEDSFTTSSGREVNLHIYVEHGKEDRVSYAMDALKRSMRWDEEVYGREYDLDLFQIVAVSDFNMGAMENKGLNIFNDKYVLAKPDTATDTDYALIEAIIAHEYFHNWTGNRITCRDWFQLCLKEGLTVFRDQEFSSDMRSRAVKRIEDTRQLRSRQFPEDGGPLAHPVRPESYSEINNFYTATVYEKGAELCRMIKAILGRDAFSNGLDLYFERHDGEAATIEDFLKAFEDASGKDLSQFSLWYSQAGTPDVAVTSTYNAKHKELTLAVEQSCPATPGQPTKRAMHIPVRFGLIGKNGQEVSFTNTRGGDIDLHGMEGILHIRERKQSFVLEGVESPALPSLLRGFSAPVRLRSNLTDDDILHLMQHDSDSFNRWEASQYLLIRTLIRKSEQDNPIEVNQRDMTLIEALGKVIFDPQLDMAFRAEILAIPSETDIAREIGRNVDPDAIHHGRETFRQSLAERLQTQLRKLYHSLQQHGPYQPDAEGSGRRALRNRVLDLLVMLPDKSGIELAQIQFNTATNMTDRFAALASLTHHGKDAAKPLLTSFYEQFKDDALVIDKWLSLQATSPKSDCLATVQSLLDHPSFSLNNPNRTRALIGAFAMSNACQFNRADGKGYRLVADIILELDDKNPQTAARLLNNFRSWRVLEEGRQAKARTELERIATANPLSKDVADIVNRCLH</sequence>
<dbReference type="Pfam" id="PF11940">
    <property type="entry name" value="DUF3458"/>
    <property type="match status" value="1"/>
</dbReference>
<dbReference type="NCBIfam" id="TIGR02414">
    <property type="entry name" value="pepN_proteo"/>
    <property type="match status" value="1"/>
</dbReference>
<dbReference type="PANTHER" id="PTHR46322">
    <property type="entry name" value="PUROMYCIN-SENSITIVE AMINOPEPTIDASE"/>
    <property type="match status" value="1"/>
</dbReference>
<keyword evidence="9" id="KW-0378">Hydrolase</keyword>
<evidence type="ECO:0000259" key="16">
    <source>
        <dbReference type="Pfam" id="PF17900"/>
    </source>
</evidence>
<keyword evidence="8" id="KW-0479">Metal-binding</keyword>
<comment type="catalytic activity">
    <reaction evidence="1">
        <text>Release of an N-terminal amino acid, Xaa-|-Yaa- from a peptide, amide or arylamide. Xaa is preferably Ala, but may be most amino acids including Pro (slow action). When a terminal hydrophobic residue is followed by a prolyl residue, the two may be released as an intact Xaa-Pro dipeptide.</text>
        <dbReference type="EC" id="3.4.11.2"/>
    </reaction>
</comment>
<proteinExistence type="inferred from homology"/>
<dbReference type="InterPro" id="IPR024601">
    <property type="entry name" value="Peptidase_M1_pepN_C"/>
</dbReference>
<evidence type="ECO:0000256" key="1">
    <source>
        <dbReference type="ARBA" id="ARBA00000098"/>
    </source>
</evidence>
<keyword evidence="11" id="KW-0482">Metalloprotease</keyword>
<dbReference type="InterPro" id="IPR042097">
    <property type="entry name" value="Aminopeptidase_N-like_N_sf"/>
</dbReference>
<dbReference type="Gene3D" id="3.30.2010.30">
    <property type="match status" value="1"/>
</dbReference>
<evidence type="ECO:0000256" key="9">
    <source>
        <dbReference type="ARBA" id="ARBA00022801"/>
    </source>
</evidence>